<dbReference type="AlphaFoldDB" id="A0A2N3LNI8"/>
<gene>
    <name evidence="3" type="ORF">CWO92_03550</name>
</gene>
<dbReference type="EMBL" id="PIQO01000002">
    <property type="protein sequence ID" value="PKR86191.1"/>
    <property type="molecule type" value="Genomic_DNA"/>
</dbReference>
<name>A0A2N3LNI8_9BACI</name>
<evidence type="ECO:0000313" key="4">
    <source>
        <dbReference type="Proteomes" id="UP000233440"/>
    </source>
</evidence>
<feature type="domain" description="DUF4097" evidence="1">
    <location>
        <begin position="115"/>
        <end position="340"/>
    </location>
</feature>
<evidence type="ECO:0000259" key="2">
    <source>
        <dbReference type="Pfam" id="PF22746"/>
    </source>
</evidence>
<dbReference type="PIRSF" id="PIRSF012569">
    <property type="entry name" value="UCP012569"/>
    <property type="match status" value="1"/>
</dbReference>
<dbReference type="PANTHER" id="PTHR34094:SF1">
    <property type="entry name" value="PROTEIN FAM185A"/>
    <property type="match status" value="1"/>
</dbReference>
<evidence type="ECO:0000259" key="1">
    <source>
        <dbReference type="Pfam" id="PF13349"/>
    </source>
</evidence>
<dbReference type="Pfam" id="PF13349">
    <property type="entry name" value="DUF4097"/>
    <property type="match status" value="1"/>
</dbReference>
<organism evidence="3 4">
    <name type="scientific">Heyndrickxia camelliae</name>
    <dbReference type="NCBI Taxonomy" id="1707093"/>
    <lineage>
        <taxon>Bacteria</taxon>
        <taxon>Bacillati</taxon>
        <taxon>Bacillota</taxon>
        <taxon>Bacilli</taxon>
        <taxon>Bacillales</taxon>
        <taxon>Bacillaceae</taxon>
        <taxon>Heyndrickxia</taxon>
    </lineage>
</organism>
<evidence type="ECO:0000313" key="3">
    <source>
        <dbReference type="EMBL" id="PKR86191.1"/>
    </source>
</evidence>
<protein>
    <submittedName>
        <fullName evidence="3">DUF4097 domain-containing protein</fullName>
    </submittedName>
</protein>
<dbReference type="OrthoDB" id="2240743at2"/>
<keyword evidence="4" id="KW-1185">Reference proteome</keyword>
<reference evidence="3 4" key="1">
    <citation type="submission" date="2017-11" db="EMBL/GenBank/DDBJ databases">
        <title>Bacillus camelliae sp. nov., isolated from pu'er tea.</title>
        <authorList>
            <person name="Niu L."/>
        </authorList>
    </citation>
    <scope>NUCLEOTIDE SEQUENCE [LARGE SCALE GENOMIC DNA]</scope>
    <source>
        <strain evidence="3 4">7578-1</strain>
    </source>
</reference>
<dbReference type="InterPro" id="IPR025164">
    <property type="entry name" value="Toastrack_DUF4097"/>
</dbReference>
<dbReference type="InterPro" id="IPR053959">
    <property type="entry name" value="YvlB/LiaX_N"/>
</dbReference>
<dbReference type="PANTHER" id="PTHR34094">
    <property type="match status" value="1"/>
</dbReference>
<dbReference type="RefSeq" id="WP_101352830.1">
    <property type="nucleotide sequence ID" value="NZ_PIQO01000002.1"/>
</dbReference>
<dbReference type="Proteomes" id="UP000233440">
    <property type="component" value="Unassembled WGS sequence"/>
</dbReference>
<dbReference type="InterPro" id="IPR016599">
    <property type="entry name" value="UCP012569"/>
</dbReference>
<proteinExistence type="predicted"/>
<accession>A0A2N3LNI8</accession>
<dbReference type="Pfam" id="PF22746">
    <property type="entry name" value="SHOCT-like_DUF2089-C"/>
    <property type="match status" value="1"/>
</dbReference>
<sequence length="376" mass="42766">MQMERKRILDLVKDGKLSTEEALTLLEALDNENKRKDENVHDIKHEIDSAAKGNHDQDNHANKEDAEEGFQFNATREKILDFVNSAVKKIKEFEFPFNQSVEFPHVFQQPEAEFTQIDIDVANGHVEIKPWDQPDTRVECQAKVYRKDQRDDARSFFIENSYFSVENKRLRFSTQSKWMKVDTVVYVPRSTYEKAIIRTFNGRITAEKLDVQDFKTKTANGKISLHDMITDKLEAETANGKITIQNSKAKRLAAETMNGQIDVVGSYHIVDLQSFNGNVHCTLKNQADTVHVKAVTGNINLFLPDGCGVEGECKSNFGSIKIELDDVETISEKKDIAQKQISFKKSGETEELTRVFADTKTGSVNIKKVEKKEAVL</sequence>
<feature type="domain" description="YvlB/LiaX N-terminal" evidence="2">
    <location>
        <begin position="4"/>
        <end position="33"/>
    </location>
</feature>
<comment type="caution">
    <text evidence="3">The sequence shown here is derived from an EMBL/GenBank/DDBJ whole genome shotgun (WGS) entry which is preliminary data.</text>
</comment>